<sequence length="349" mass="37561">MRHLRELQLRMRGCGSGLVLGIESSCDDTGVAVLEAPRRIRSSLVMSQVEEHAPHGGVVPELASRRHQEAVVGLVRRCLAEAGVLNPMRELSLIAVTAGPGLMGSLLVGLMAAKGLSQGWEVPMIGVNHMEGHVFANVIAHEDLEPPFLCLVVSGGHTEIQLVRSFGDYRFLGGTRDDAAGEAYDKVAKLLGLGYPGGPVIDRLAAQGDPRRYQLPVPLRGTSDVEFSFSGLKTAVLWLVRKEGDSISLPDLCASFQRSAVDSLVEKLELAVQLTGVKTVAASGGVAANSELRRRLLGLSDRGIRVFLPPRDLCTDNGAMIAAAGWWAFMRGIRDDLTLRADPSWEMAR</sequence>
<feature type="binding site" evidence="8">
    <location>
        <position position="133"/>
    </location>
    <ligand>
        <name>Fe cation</name>
        <dbReference type="ChEBI" id="CHEBI:24875"/>
    </ligand>
</feature>
<feature type="binding site" evidence="8">
    <location>
        <position position="129"/>
    </location>
    <ligand>
        <name>Fe cation</name>
        <dbReference type="ChEBI" id="CHEBI:24875"/>
    </ligand>
</feature>
<evidence type="ECO:0000256" key="8">
    <source>
        <dbReference type="HAMAP-Rule" id="MF_01445"/>
    </source>
</evidence>
<feature type="binding site" evidence="8">
    <location>
        <position position="185"/>
    </location>
    <ligand>
        <name>substrate</name>
    </ligand>
</feature>
<keyword evidence="4 8" id="KW-0479">Metal-binding</keyword>
<keyword evidence="10" id="KW-0645">Protease</keyword>
<dbReference type="SUPFAM" id="SSF53067">
    <property type="entry name" value="Actin-like ATPase domain"/>
    <property type="match status" value="2"/>
</dbReference>
<dbReference type="GO" id="GO:0005737">
    <property type="term" value="C:cytoplasm"/>
    <property type="evidence" value="ECO:0007669"/>
    <property type="project" value="UniProtKB-SubCell"/>
</dbReference>
<dbReference type="PANTHER" id="PTHR11735">
    <property type="entry name" value="TRNA N6-ADENOSINE THREONYLCARBAMOYLTRANSFERASE"/>
    <property type="match status" value="1"/>
</dbReference>
<dbReference type="InterPro" id="IPR017861">
    <property type="entry name" value="KAE1/TsaD"/>
</dbReference>
<evidence type="ECO:0000256" key="1">
    <source>
        <dbReference type="ARBA" id="ARBA00022490"/>
    </source>
</evidence>
<comment type="cofactor">
    <cofactor evidence="8">
        <name>Fe(2+)</name>
        <dbReference type="ChEBI" id="CHEBI:29033"/>
    </cofactor>
    <text evidence="8">Binds 1 Fe(2+) ion per subunit.</text>
</comment>
<dbReference type="STRING" id="926567.TheveDRAFT_0532"/>
<dbReference type="EMBL" id="CM001377">
    <property type="protein sequence ID" value="EHM09693.1"/>
    <property type="molecule type" value="Genomic_DNA"/>
</dbReference>
<keyword evidence="3 8" id="KW-0819">tRNA processing</keyword>
<evidence type="ECO:0000313" key="11">
    <source>
        <dbReference type="Proteomes" id="UP000005730"/>
    </source>
</evidence>
<feature type="binding site" evidence="8">
    <location>
        <position position="289"/>
    </location>
    <ligand>
        <name>substrate</name>
    </ligand>
</feature>
<dbReference type="EC" id="2.3.1.234" evidence="8"/>
<evidence type="ECO:0000256" key="4">
    <source>
        <dbReference type="ARBA" id="ARBA00022723"/>
    </source>
</evidence>
<evidence type="ECO:0000313" key="10">
    <source>
        <dbReference type="EMBL" id="EHM09693.1"/>
    </source>
</evidence>
<proteinExistence type="inferred from homology"/>
<comment type="similarity">
    <text evidence="8">Belongs to the KAE1 / TsaD family.</text>
</comment>
<keyword evidence="6 8" id="KW-0012">Acyltransferase</keyword>
<dbReference type="AlphaFoldDB" id="H0UQD9"/>
<dbReference type="InterPro" id="IPR043129">
    <property type="entry name" value="ATPase_NBD"/>
</dbReference>
<reference evidence="10 11" key="1">
    <citation type="submission" date="2011-10" db="EMBL/GenBank/DDBJ databases">
        <title>The Noncontiguous Finished genome of Thermanaerovibrio velox DSM 12556.</title>
        <authorList>
            <consortium name="US DOE Joint Genome Institute (JGI-PGF)"/>
            <person name="Lucas S."/>
            <person name="Copeland A."/>
            <person name="Lapidus A."/>
            <person name="Glavina del Rio T."/>
            <person name="Dalin E."/>
            <person name="Tice H."/>
            <person name="Bruce D."/>
            <person name="Goodwin L."/>
            <person name="Pitluck S."/>
            <person name="Peters L."/>
            <person name="Mikhailova N."/>
            <person name="Teshima H."/>
            <person name="Kyrpides N."/>
            <person name="Mavromatis K."/>
            <person name="Ivanova N."/>
            <person name="Markowitz V."/>
            <person name="Cheng J.-F."/>
            <person name="Hugenholtz P."/>
            <person name="Woyke T."/>
            <person name="Wu D."/>
            <person name="Spring S."/>
            <person name="Brambilla E.-M."/>
            <person name="Klenk H.-P."/>
            <person name="Eisen J.A."/>
        </authorList>
    </citation>
    <scope>NUCLEOTIDE SEQUENCE [LARGE SCALE GENOMIC DNA]</scope>
    <source>
        <strain evidence="10 11">DSM 12556</strain>
    </source>
</reference>
<dbReference type="eggNOG" id="COG0533">
    <property type="taxonomic scope" value="Bacteria"/>
</dbReference>
<feature type="binding site" evidence="8">
    <location>
        <position position="202"/>
    </location>
    <ligand>
        <name>substrate</name>
    </ligand>
</feature>
<evidence type="ECO:0000256" key="6">
    <source>
        <dbReference type="ARBA" id="ARBA00023315"/>
    </source>
</evidence>
<keyword evidence="10" id="KW-0378">Hydrolase</keyword>
<keyword evidence="11" id="KW-1185">Reference proteome</keyword>
<dbReference type="InterPro" id="IPR022450">
    <property type="entry name" value="TsaD"/>
</dbReference>
<comment type="subcellular location">
    <subcellularLocation>
        <location evidence="8">Cytoplasm</location>
    </subcellularLocation>
</comment>
<dbReference type="InterPro" id="IPR000905">
    <property type="entry name" value="Gcp-like_dom"/>
</dbReference>
<dbReference type="HOGENOM" id="CLU_023208_0_2_0"/>
<keyword evidence="5 8" id="KW-0408">Iron</keyword>
<protein>
    <recommendedName>
        <fullName evidence="8">tRNA N6-adenosine threonylcarbamoyltransferase</fullName>
        <ecNumber evidence="8">2.3.1.234</ecNumber>
    </recommendedName>
    <alternativeName>
        <fullName evidence="8">N6-L-threonylcarbamoyladenine synthase</fullName>
        <shortName evidence="8">t(6)A synthase</shortName>
    </alternativeName>
    <alternativeName>
        <fullName evidence="8">t(6)A37 threonylcarbamoyladenosine biosynthesis protein TsaD</fullName>
    </alternativeName>
    <alternativeName>
        <fullName evidence="8">tRNA threonylcarbamoyladenosine biosynthesis protein TsaD</fullName>
    </alternativeName>
</protein>
<evidence type="ECO:0000259" key="9">
    <source>
        <dbReference type="Pfam" id="PF00814"/>
    </source>
</evidence>
<evidence type="ECO:0000256" key="5">
    <source>
        <dbReference type="ARBA" id="ARBA00023004"/>
    </source>
</evidence>
<comment type="catalytic activity">
    <reaction evidence="7 8">
        <text>L-threonylcarbamoyladenylate + adenosine(37) in tRNA = N(6)-L-threonylcarbamoyladenosine(37) in tRNA + AMP + H(+)</text>
        <dbReference type="Rhea" id="RHEA:37059"/>
        <dbReference type="Rhea" id="RHEA-COMP:10162"/>
        <dbReference type="Rhea" id="RHEA-COMP:10163"/>
        <dbReference type="ChEBI" id="CHEBI:15378"/>
        <dbReference type="ChEBI" id="CHEBI:73682"/>
        <dbReference type="ChEBI" id="CHEBI:74411"/>
        <dbReference type="ChEBI" id="CHEBI:74418"/>
        <dbReference type="ChEBI" id="CHEBI:456215"/>
        <dbReference type="EC" id="2.3.1.234"/>
    </reaction>
</comment>
<dbReference type="GO" id="GO:0002949">
    <property type="term" value="P:tRNA threonylcarbamoyladenosine modification"/>
    <property type="evidence" value="ECO:0007669"/>
    <property type="project" value="UniProtKB-UniRule"/>
</dbReference>
<feature type="binding site" evidence="8">
    <location>
        <position position="316"/>
    </location>
    <ligand>
        <name>Fe cation</name>
        <dbReference type="ChEBI" id="CHEBI:24875"/>
    </ligand>
</feature>
<dbReference type="PANTHER" id="PTHR11735:SF6">
    <property type="entry name" value="TRNA N6-ADENOSINE THREONYLCARBAMOYLTRANSFERASE, MITOCHONDRIAL"/>
    <property type="match status" value="1"/>
</dbReference>
<evidence type="ECO:0000256" key="3">
    <source>
        <dbReference type="ARBA" id="ARBA00022694"/>
    </source>
</evidence>
<keyword evidence="2 8" id="KW-0808">Transferase</keyword>
<feature type="binding site" evidence="8">
    <location>
        <begin position="152"/>
        <end position="156"/>
    </location>
    <ligand>
        <name>substrate</name>
    </ligand>
</feature>
<dbReference type="GO" id="GO:0008233">
    <property type="term" value="F:peptidase activity"/>
    <property type="evidence" value="ECO:0007669"/>
    <property type="project" value="UniProtKB-KW"/>
</dbReference>
<dbReference type="FunFam" id="3.30.420.40:FF:000012">
    <property type="entry name" value="tRNA N6-adenosine threonylcarbamoyltransferase"/>
    <property type="match status" value="1"/>
</dbReference>
<accession>H0UQD9</accession>
<dbReference type="Pfam" id="PF00814">
    <property type="entry name" value="TsaD"/>
    <property type="match status" value="1"/>
</dbReference>
<dbReference type="PRINTS" id="PR00789">
    <property type="entry name" value="OSIALOPTASE"/>
</dbReference>
<feature type="domain" description="Gcp-like" evidence="9">
    <location>
        <begin position="40"/>
        <end position="322"/>
    </location>
</feature>
<dbReference type="Gene3D" id="3.30.420.40">
    <property type="match status" value="2"/>
</dbReference>
<feature type="binding site" evidence="8">
    <location>
        <position position="198"/>
    </location>
    <ligand>
        <name>substrate</name>
    </ligand>
</feature>
<dbReference type="NCBIfam" id="TIGR00329">
    <property type="entry name" value="gcp_kae1"/>
    <property type="match status" value="1"/>
</dbReference>
<evidence type="ECO:0000256" key="2">
    <source>
        <dbReference type="ARBA" id="ARBA00022679"/>
    </source>
</evidence>
<name>H0UQD9_9BACT</name>
<dbReference type="NCBIfam" id="TIGR03723">
    <property type="entry name" value="T6A_TsaD_YgjD"/>
    <property type="match status" value="1"/>
</dbReference>
<dbReference type="FunFam" id="3.30.420.40:FF:000040">
    <property type="entry name" value="tRNA N6-adenosine threonylcarbamoyltransferase"/>
    <property type="match status" value="1"/>
</dbReference>
<organism evidence="10 11">
    <name type="scientific">Thermanaerovibrio velox DSM 12556</name>
    <dbReference type="NCBI Taxonomy" id="926567"/>
    <lineage>
        <taxon>Bacteria</taxon>
        <taxon>Thermotogati</taxon>
        <taxon>Synergistota</taxon>
        <taxon>Synergistia</taxon>
        <taxon>Synergistales</taxon>
        <taxon>Synergistaceae</taxon>
        <taxon>Thermanaerovibrio</taxon>
    </lineage>
</organism>
<keyword evidence="1 8" id="KW-0963">Cytoplasm</keyword>
<dbReference type="GO" id="GO:0061711">
    <property type="term" value="F:tRNA N(6)-L-threonylcarbamoyladenine synthase activity"/>
    <property type="evidence" value="ECO:0007669"/>
    <property type="project" value="UniProtKB-EC"/>
</dbReference>
<gene>
    <name evidence="8" type="primary">tsaD</name>
    <name evidence="10" type="ORF">TheveDRAFT_0532</name>
</gene>
<dbReference type="GO" id="GO:0005506">
    <property type="term" value="F:iron ion binding"/>
    <property type="evidence" value="ECO:0007669"/>
    <property type="project" value="UniProtKB-UniRule"/>
</dbReference>
<evidence type="ECO:0000256" key="7">
    <source>
        <dbReference type="ARBA" id="ARBA00048117"/>
    </source>
</evidence>
<dbReference type="CDD" id="cd24133">
    <property type="entry name" value="ASKHA_NBD_TsaD_bac"/>
    <property type="match status" value="1"/>
</dbReference>
<dbReference type="GO" id="GO:0006508">
    <property type="term" value="P:proteolysis"/>
    <property type="evidence" value="ECO:0007669"/>
    <property type="project" value="UniProtKB-KW"/>
</dbReference>
<dbReference type="Proteomes" id="UP000005730">
    <property type="component" value="Chromosome"/>
</dbReference>
<comment type="function">
    <text evidence="8">Required for the formation of a threonylcarbamoyl group on adenosine at position 37 (t(6)A37) in tRNAs that read codons beginning with adenine. Is involved in the transfer of the threonylcarbamoyl moiety of threonylcarbamoyl-AMP (TC-AMP) to the N6 group of A37, together with TsaE and TsaB. TsaD likely plays a direct catalytic role in this reaction.</text>
</comment>
<dbReference type="HAMAP" id="MF_01445">
    <property type="entry name" value="TsaD"/>
    <property type="match status" value="1"/>
</dbReference>